<dbReference type="STRING" id="1797513.A2782_00535"/>
<dbReference type="Proteomes" id="UP000177967">
    <property type="component" value="Unassembled WGS sequence"/>
</dbReference>
<gene>
    <name evidence="1" type="ORF">A2782_00535</name>
</gene>
<evidence type="ECO:0000313" key="2">
    <source>
        <dbReference type="Proteomes" id="UP000177967"/>
    </source>
</evidence>
<name>A0A1G1UYR8_9BACT</name>
<sequence length="151" mass="16364">MAMVVVLDKLRGMIAGAGSESGARAIVKIEVPQPVHLIVTDTDGGKIDRFSGDRFDFVGMTVAEAVAKARTEFNPFEVELGFGGTYFDADKINFVEVSADFILEFLGQVGRILAVAGSFGFTAQNVFKAADNILDFSADYIEFFLIFFGVK</sequence>
<comment type="caution">
    <text evidence="1">The sequence shown here is derived from an EMBL/GenBank/DDBJ whole genome shotgun (WGS) entry which is preliminary data.</text>
</comment>
<accession>A0A1G1UYR8</accession>
<proteinExistence type="predicted"/>
<reference evidence="1 2" key="1">
    <citation type="journal article" date="2016" name="Nat. Commun.">
        <title>Thousands of microbial genomes shed light on interconnected biogeochemical processes in an aquifer system.</title>
        <authorList>
            <person name="Anantharaman K."/>
            <person name="Brown C.T."/>
            <person name="Hug L.A."/>
            <person name="Sharon I."/>
            <person name="Castelle C.J."/>
            <person name="Probst A.J."/>
            <person name="Thomas B.C."/>
            <person name="Singh A."/>
            <person name="Wilkins M.J."/>
            <person name="Karaoz U."/>
            <person name="Brodie E.L."/>
            <person name="Williams K.H."/>
            <person name="Hubbard S.S."/>
            <person name="Banfield J.F."/>
        </authorList>
    </citation>
    <scope>NUCLEOTIDE SEQUENCE [LARGE SCALE GENOMIC DNA]</scope>
</reference>
<dbReference type="EMBL" id="MHBW01000030">
    <property type="protein sequence ID" value="OGY08250.1"/>
    <property type="molecule type" value="Genomic_DNA"/>
</dbReference>
<evidence type="ECO:0000313" key="1">
    <source>
        <dbReference type="EMBL" id="OGY08250.1"/>
    </source>
</evidence>
<organism evidence="1 2">
    <name type="scientific">Candidatus Blackburnbacteria bacterium RIFCSPHIGHO2_01_FULL_43_15b</name>
    <dbReference type="NCBI Taxonomy" id="1797513"/>
    <lineage>
        <taxon>Bacteria</taxon>
        <taxon>Candidatus Blackburniibacteriota</taxon>
    </lineage>
</organism>
<dbReference type="AlphaFoldDB" id="A0A1G1UYR8"/>
<protein>
    <submittedName>
        <fullName evidence="1">Uncharacterized protein</fullName>
    </submittedName>
</protein>